<name>A0A0K2UK06_LEPSM</name>
<sequence length="65" mass="7674">MDSNHMEFIRKDSLIDKGPLEIDQDYSKVPNPNYCIGISDYKRVVISYIARFVEIKFEKIVFSEK</sequence>
<proteinExistence type="predicted"/>
<organism evidence="1">
    <name type="scientific">Lepeophtheirus salmonis</name>
    <name type="common">Salmon louse</name>
    <name type="synonym">Caligus salmonis</name>
    <dbReference type="NCBI Taxonomy" id="72036"/>
    <lineage>
        <taxon>Eukaryota</taxon>
        <taxon>Metazoa</taxon>
        <taxon>Ecdysozoa</taxon>
        <taxon>Arthropoda</taxon>
        <taxon>Crustacea</taxon>
        <taxon>Multicrustacea</taxon>
        <taxon>Hexanauplia</taxon>
        <taxon>Copepoda</taxon>
        <taxon>Siphonostomatoida</taxon>
        <taxon>Caligidae</taxon>
        <taxon>Lepeophtheirus</taxon>
    </lineage>
</organism>
<reference evidence="1" key="1">
    <citation type="submission" date="2014-05" db="EMBL/GenBank/DDBJ databases">
        <authorList>
            <person name="Chronopoulou M."/>
        </authorList>
    </citation>
    <scope>NUCLEOTIDE SEQUENCE</scope>
    <source>
        <tissue evidence="1">Whole organism</tissue>
    </source>
</reference>
<dbReference type="EMBL" id="HACA01020906">
    <property type="protein sequence ID" value="CDW38267.1"/>
    <property type="molecule type" value="Transcribed_RNA"/>
</dbReference>
<dbReference type="AlphaFoldDB" id="A0A0K2UK06"/>
<accession>A0A0K2UK06</accession>
<evidence type="ECO:0000313" key="1">
    <source>
        <dbReference type="EMBL" id="CDW38267.1"/>
    </source>
</evidence>
<protein>
    <submittedName>
        <fullName evidence="1">Uncharacterized protein</fullName>
    </submittedName>
</protein>